<dbReference type="Proteomes" id="UP000321168">
    <property type="component" value="Unassembled WGS sequence"/>
</dbReference>
<dbReference type="PROSITE" id="PS51257">
    <property type="entry name" value="PROKAR_LIPOPROTEIN"/>
    <property type="match status" value="1"/>
</dbReference>
<comment type="caution">
    <text evidence="2">The sequence shown here is derived from an EMBL/GenBank/DDBJ whole genome shotgun (WGS) entry which is preliminary data.</text>
</comment>
<dbReference type="EMBL" id="VORB01000015">
    <property type="protein sequence ID" value="TXC75251.1"/>
    <property type="molecule type" value="Genomic_DNA"/>
</dbReference>
<keyword evidence="1" id="KW-0732">Signal</keyword>
<evidence type="ECO:0000256" key="1">
    <source>
        <dbReference type="SAM" id="SignalP"/>
    </source>
</evidence>
<gene>
    <name evidence="2" type="ORF">FRX97_11975</name>
</gene>
<evidence type="ECO:0008006" key="4">
    <source>
        <dbReference type="Google" id="ProtNLM"/>
    </source>
</evidence>
<proteinExistence type="predicted"/>
<dbReference type="Gene3D" id="2.60.40.10">
    <property type="entry name" value="Immunoglobulins"/>
    <property type="match status" value="1"/>
</dbReference>
<dbReference type="OrthoDB" id="610610at2"/>
<dbReference type="RefSeq" id="WP_147015464.1">
    <property type="nucleotide sequence ID" value="NZ_VORB01000015.1"/>
</dbReference>
<feature type="signal peptide" evidence="1">
    <location>
        <begin position="1"/>
        <end position="18"/>
    </location>
</feature>
<organism evidence="2 3">
    <name type="scientific">Luteibaculum oceani</name>
    <dbReference type="NCBI Taxonomy" id="1294296"/>
    <lineage>
        <taxon>Bacteria</taxon>
        <taxon>Pseudomonadati</taxon>
        <taxon>Bacteroidota</taxon>
        <taxon>Flavobacteriia</taxon>
        <taxon>Flavobacteriales</taxon>
        <taxon>Luteibaculaceae</taxon>
        <taxon>Luteibaculum</taxon>
    </lineage>
</organism>
<dbReference type="AlphaFoldDB" id="A0A5C6USN7"/>
<sequence>MKNVILLLTILISSCLMGQINVTIIPNPPSDLSAWEDGMSPVTVTVNNSGPEFEARFYGEIKKDGELKAKTNSATPILTIERGMNTFMVEDVVPYEAVELIGVNTKRIARTGKLPAGSYMLCIGLRSSTGQPSQGFSDKCVPFFLTSFQPPIAISPVDGMQLQGNQRPTFNWTPVTPAPKGFRVNYNLKVYEVLKGQNAIQAIRSNRPIIDEETNGVTQYWPVEWDLPEEGGDYVWQVQALDQDGNPFGEQMGLSEPQVFKLGPAGGGGNKIADGQEWTQCAAFTCSIKGVSLAIYVPWDASTTGSTTYKVVAYTVNIKYYATADQVLNEFGTTGAPEVDDWIGYIPSGYATTYCDKNGFPIVDQVVYEVTKPNPNNYNGNTNELHASGVCFDYDSYTNLANHYNLYNNSYLDVPTSCSEGCLQGGSNPNGGGTGTGGPTNAANQEIDDITLDPIDEDGGVKPGGGLNGYEPAPAVIVDPTDIIFVHGDGDNFKPYINKGEIPRAKDFCFCWDGSYCEGQPNCNCCPKREVKTVVNTKANVCDCPVKEGSTRSVLTGVDCKTACKSFKKYSKVKDIRSGQSSGKR</sequence>
<evidence type="ECO:0000313" key="3">
    <source>
        <dbReference type="Proteomes" id="UP000321168"/>
    </source>
</evidence>
<dbReference type="InterPro" id="IPR013783">
    <property type="entry name" value="Ig-like_fold"/>
</dbReference>
<accession>A0A5C6USN7</accession>
<feature type="chain" id="PRO_5022799075" description="Fibronectin type-III domain-containing protein" evidence="1">
    <location>
        <begin position="19"/>
        <end position="585"/>
    </location>
</feature>
<keyword evidence="3" id="KW-1185">Reference proteome</keyword>
<evidence type="ECO:0000313" key="2">
    <source>
        <dbReference type="EMBL" id="TXC75251.1"/>
    </source>
</evidence>
<reference evidence="2 3" key="1">
    <citation type="submission" date="2019-08" db="EMBL/GenBank/DDBJ databases">
        <title>Genome of Luteibaculum oceani JCM 18817.</title>
        <authorList>
            <person name="Bowman J.P."/>
        </authorList>
    </citation>
    <scope>NUCLEOTIDE SEQUENCE [LARGE SCALE GENOMIC DNA]</scope>
    <source>
        <strain evidence="2 3">JCM 18817</strain>
    </source>
</reference>
<protein>
    <recommendedName>
        <fullName evidence="4">Fibronectin type-III domain-containing protein</fullName>
    </recommendedName>
</protein>
<name>A0A5C6USN7_9FLAO</name>